<gene>
    <name evidence="1" type="ORF">C2G38_2228868</name>
</gene>
<dbReference type="OrthoDB" id="2444469at2759"/>
<keyword evidence="2" id="KW-1185">Reference proteome</keyword>
<accession>A0A397TXC0</accession>
<sequence length="227" mass="26132">MGECLFLNVNRVEPINKDLTQEQDSHQDCVVLEKDFLEFNHISDLSPNKDIVRKPITVPVTTLVATSVVKKTIHKRNQYERIWELAHKATLFAVDNDDYEIIQVLTKYINKLKNKREEIRTPVDDSMQIEDSVVINQLFVSITSNTNEQFVNQNREEEQVYEVNESFSAEFVNIQNLSKAIRRGRPPKCRYESSIEKEQSCSGNSTCGSYKCGTYGQVGHNAAFHKK</sequence>
<proteinExistence type="predicted"/>
<dbReference type="Proteomes" id="UP000266673">
    <property type="component" value="Unassembled WGS sequence"/>
</dbReference>
<comment type="caution">
    <text evidence="1">The sequence shown here is derived from an EMBL/GenBank/DDBJ whole genome shotgun (WGS) entry which is preliminary data.</text>
</comment>
<dbReference type="AlphaFoldDB" id="A0A397TXC0"/>
<name>A0A397TXC0_9GLOM</name>
<dbReference type="EMBL" id="QKWP01002827">
    <property type="protein sequence ID" value="RIB02071.1"/>
    <property type="molecule type" value="Genomic_DNA"/>
</dbReference>
<protein>
    <submittedName>
        <fullName evidence="1">Uncharacterized protein</fullName>
    </submittedName>
</protein>
<reference evidence="1 2" key="1">
    <citation type="submission" date="2018-06" db="EMBL/GenBank/DDBJ databases">
        <title>Comparative genomics reveals the genomic features of Rhizophagus irregularis, R. cerebriforme, R. diaphanum and Gigaspora rosea, and their symbiotic lifestyle signature.</title>
        <authorList>
            <person name="Morin E."/>
            <person name="San Clemente H."/>
            <person name="Chen E.C.H."/>
            <person name="De La Providencia I."/>
            <person name="Hainaut M."/>
            <person name="Kuo A."/>
            <person name="Kohler A."/>
            <person name="Murat C."/>
            <person name="Tang N."/>
            <person name="Roy S."/>
            <person name="Loubradou J."/>
            <person name="Henrissat B."/>
            <person name="Grigoriev I.V."/>
            <person name="Corradi N."/>
            <person name="Roux C."/>
            <person name="Martin F.M."/>
        </authorList>
    </citation>
    <scope>NUCLEOTIDE SEQUENCE [LARGE SCALE GENOMIC DNA]</scope>
    <source>
        <strain evidence="1 2">DAOM 194757</strain>
    </source>
</reference>
<organism evidence="1 2">
    <name type="scientific">Gigaspora rosea</name>
    <dbReference type="NCBI Taxonomy" id="44941"/>
    <lineage>
        <taxon>Eukaryota</taxon>
        <taxon>Fungi</taxon>
        <taxon>Fungi incertae sedis</taxon>
        <taxon>Mucoromycota</taxon>
        <taxon>Glomeromycotina</taxon>
        <taxon>Glomeromycetes</taxon>
        <taxon>Diversisporales</taxon>
        <taxon>Gigasporaceae</taxon>
        <taxon>Gigaspora</taxon>
    </lineage>
</organism>
<evidence type="ECO:0000313" key="2">
    <source>
        <dbReference type="Proteomes" id="UP000266673"/>
    </source>
</evidence>
<evidence type="ECO:0000313" key="1">
    <source>
        <dbReference type="EMBL" id="RIB02071.1"/>
    </source>
</evidence>
<dbReference type="STRING" id="44941.A0A397TXC0"/>